<dbReference type="CDD" id="cd15489">
    <property type="entry name" value="PHD_SF"/>
    <property type="match status" value="1"/>
</dbReference>
<protein>
    <recommendedName>
        <fullName evidence="6">AIPP2-like SPOC-like domain-containing protein</fullName>
    </recommendedName>
</protein>
<evidence type="ECO:0000256" key="3">
    <source>
        <dbReference type="ARBA" id="ARBA00022833"/>
    </source>
</evidence>
<evidence type="ECO:0000256" key="4">
    <source>
        <dbReference type="ARBA" id="ARBA00023015"/>
    </source>
</evidence>
<dbReference type="InterPro" id="IPR011011">
    <property type="entry name" value="Znf_FYVE_PHD"/>
</dbReference>
<dbReference type="Pfam" id="PF23121">
    <property type="entry name" value="SPOC_AIPP2"/>
    <property type="match status" value="1"/>
</dbReference>
<organism evidence="7 8">
    <name type="scientific">Acacia crassicarpa</name>
    <name type="common">northern wattle</name>
    <dbReference type="NCBI Taxonomy" id="499986"/>
    <lineage>
        <taxon>Eukaryota</taxon>
        <taxon>Viridiplantae</taxon>
        <taxon>Streptophyta</taxon>
        <taxon>Embryophyta</taxon>
        <taxon>Tracheophyta</taxon>
        <taxon>Spermatophyta</taxon>
        <taxon>Magnoliopsida</taxon>
        <taxon>eudicotyledons</taxon>
        <taxon>Gunneridae</taxon>
        <taxon>Pentapetalae</taxon>
        <taxon>rosids</taxon>
        <taxon>fabids</taxon>
        <taxon>Fabales</taxon>
        <taxon>Fabaceae</taxon>
        <taxon>Caesalpinioideae</taxon>
        <taxon>mimosoid clade</taxon>
        <taxon>Acacieae</taxon>
        <taxon>Acacia</taxon>
    </lineage>
</organism>
<evidence type="ECO:0000256" key="1">
    <source>
        <dbReference type="ARBA" id="ARBA00022723"/>
    </source>
</evidence>
<dbReference type="Gene3D" id="3.30.40.10">
    <property type="entry name" value="Zinc/RING finger domain, C3HC4 (zinc finger)"/>
    <property type="match status" value="1"/>
</dbReference>
<dbReference type="PANTHER" id="PTHR33304:SF49">
    <property type="entry name" value="OS12G0161500 PROTEIN"/>
    <property type="match status" value="1"/>
</dbReference>
<dbReference type="GO" id="GO:0140566">
    <property type="term" value="F:histone reader activity"/>
    <property type="evidence" value="ECO:0007669"/>
    <property type="project" value="InterPro"/>
</dbReference>
<keyword evidence="2" id="KW-0863">Zinc-finger</keyword>
<dbReference type="GO" id="GO:0034244">
    <property type="term" value="P:negative regulation of transcription elongation by RNA polymerase II"/>
    <property type="evidence" value="ECO:0007669"/>
    <property type="project" value="InterPro"/>
</dbReference>
<sequence length="327" mass="37042">MFFITLMMIPSSSNPSSPSQPPSFQPHRRKADICQTCGDKGDLKRLIYCVQCLVSAEHSYCIGKLPKDEDGTISWTCEECSLNDAKCRSTPLRSACISEATEAKYNRVKIERENHEEAYFGKSCKAESSDENQGLPIKKRRRLDSEDGNLIHEECDKYVDTKTVTTETIDEPYPESNNYSQAEPTSFPAWRGQLRINKAIQLGVGAYVSTRACAKVHSTVSGLPSVVDVKFLSRFDAWPPSFQRSAPTMDSIGVYIFPQSKSDEKVFDEVMSDVIERDLALRAIIEHNVELLIFSSRVFPTHDWRRSEKYYLWGVFRQKGIGGHLTQ</sequence>
<name>A0AAE1M8Q5_9FABA</name>
<reference evidence="7" key="1">
    <citation type="submission" date="2023-10" db="EMBL/GenBank/DDBJ databases">
        <title>Chromosome-level genome of the transformable northern wattle, Acacia crassicarpa.</title>
        <authorList>
            <person name="Massaro I."/>
            <person name="Sinha N.R."/>
            <person name="Poethig S."/>
            <person name="Leichty A.R."/>
        </authorList>
    </citation>
    <scope>NUCLEOTIDE SEQUENCE</scope>
    <source>
        <strain evidence="7">Acra3RX</strain>
        <tissue evidence="7">Leaf</tissue>
    </source>
</reference>
<keyword evidence="5" id="KW-0804">Transcription</keyword>
<evidence type="ECO:0000256" key="5">
    <source>
        <dbReference type="ARBA" id="ARBA00023163"/>
    </source>
</evidence>
<accession>A0AAE1M8Q5</accession>
<evidence type="ECO:0000313" key="7">
    <source>
        <dbReference type="EMBL" id="KAK4256780.1"/>
    </source>
</evidence>
<gene>
    <name evidence="7" type="ORF">QN277_006461</name>
</gene>
<evidence type="ECO:0000256" key="2">
    <source>
        <dbReference type="ARBA" id="ARBA00022771"/>
    </source>
</evidence>
<comment type="caution">
    <text evidence="7">The sequence shown here is derived from an EMBL/GenBank/DDBJ whole genome shotgun (WGS) entry which is preliminary data.</text>
</comment>
<evidence type="ECO:0000259" key="6">
    <source>
        <dbReference type="Pfam" id="PF23121"/>
    </source>
</evidence>
<keyword evidence="3" id="KW-0862">Zinc</keyword>
<dbReference type="InterPro" id="IPR056280">
    <property type="entry name" value="AIPP2-like_SPOC"/>
</dbReference>
<keyword evidence="1" id="KW-0479">Metal-binding</keyword>
<dbReference type="AlphaFoldDB" id="A0AAE1M8Q5"/>
<dbReference type="SUPFAM" id="SSF57903">
    <property type="entry name" value="FYVE/PHD zinc finger"/>
    <property type="match status" value="1"/>
</dbReference>
<dbReference type="EMBL" id="JAWXYG010000012">
    <property type="protein sequence ID" value="KAK4256780.1"/>
    <property type="molecule type" value="Genomic_DNA"/>
</dbReference>
<dbReference type="Proteomes" id="UP001293593">
    <property type="component" value="Unassembled WGS sequence"/>
</dbReference>
<feature type="domain" description="AIPP2-like SPOC-like" evidence="6">
    <location>
        <begin position="190"/>
        <end position="316"/>
    </location>
</feature>
<proteinExistence type="predicted"/>
<keyword evidence="4" id="KW-0805">Transcription regulation</keyword>
<evidence type="ECO:0000313" key="8">
    <source>
        <dbReference type="Proteomes" id="UP001293593"/>
    </source>
</evidence>
<keyword evidence="8" id="KW-1185">Reference proteome</keyword>
<dbReference type="PANTHER" id="PTHR33304">
    <property type="match status" value="1"/>
</dbReference>
<dbReference type="InterPro" id="IPR049914">
    <property type="entry name" value="PHD1-3/5-6"/>
</dbReference>
<dbReference type="InterPro" id="IPR013083">
    <property type="entry name" value="Znf_RING/FYVE/PHD"/>
</dbReference>
<dbReference type="GO" id="GO:0008270">
    <property type="term" value="F:zinc ion binding"/>
    <property type="evidence" value="ECO:0007669"/>
    <property type="project" value="UniProtKB-KW"/>
</dbReference>